<evidence type="ECO:0000256" key="1">
    <source>
        <dbReference type="SAM" id="MobiDB-lite"/>
    </source>
</evidence>
<dbReference type="PANTHER" id="PTHR34272">
    <property type="entry name" value="EXPRESSED PROTEIN"/>
    <property type="match status" value="1"/>
</dbReference>
<dbReference type="STRING" id="210143.A0A1R3HQL9"/>
<dbReference type="PANTHER" id="PTHR34272:SF1">
    <property type="entry name" value="EXPRESSED PROTEIN"/>
    <property type="match status" value="1"/>
</dbReference>
<evidence type="ECO:0000313" key="4">
    <source>
        <dbReference type="Proteomes" id="UP000188268"/>
    </source>
</evidence>
<dbReference type="Proteomes" id="UP000188268">
    <property type="component" value="Unassembled WGS sequence"/>
</dbReference>
<proteinExistence type="predicted"/>
<accession>A0A1R3HQL9</accession>
<feature type="region of interest" description="Disordered" evidence="1">
    <location>
        <begin position="43"/>
        <end position="63"/>
    </location>
</feature>
<dbReference type="Gramene" id="OMO72706">
    <property type="protein sequence ID" value="OMO72706"/>
    <property type="gene ID" value="CCACVL1_17637"/>
</dbReference>
<gene>
    <name evidence="3" type="ORF">CCACVL1_17637</name>
</gene>
<feature type="domain" description="DUF7086" evidence="2">
    <location>
        <begin position="164"/>
        <end position="294"/>
    </location>
</feature>
<dbReference type="Pfam" id="PF23324">
    <property type="entry name" value="DUF7086"/>
    <property type="match status" value="1"/>
</dbReference>
<keyword evidence="4" id="KW-1185">Reference proteome</keyword>
<name>A0A1R3HQL9_COCAP</name>
<dbReference type="OrthoDB" id="1900495at2759"/>
<dbReference type="EMBL" id="AWWV01011396">
    <property type="protein sequence ID" value="OMO72706.1"/>
    <property type="molecule type" value="Genomic_DNA"/>
</dbReference>
<protein>
    <recommendedName>
        <fullName evidence="2">DUF7086 domain-containing protein</fullName>
    </recommendedName>
</protein>
<comment type="caution">
    <text evidence="3">The sequence shown here is derived from an EMBL/GenBank/DDBJ whole genome shotgun (WGS) entry which is preliminary data.</text>
</comment>
<dbReference type="OMA" id="DLECREC"/>
<feature type="region of interest" description="Disordered" evidence="1">
    <location>
        <begin position="120"/>
        <end position="150"/>
    </location>
</feature>
<evidence type="ECO:0000313" key="3">
    <source>
        <dbReference type="EMBL" id="OMO72706.1"/>
    </source>
</evidence>
<reference evidence="3 4" key="1">
    <citation type="submission" date="2013-09" db="EMBL/GenBank/DDBJ databases">
        <title>Corchorus capsularis genome sequencing.</title>
        <authorList>
            <person name="Alam M."/>
            <person name="Haque M.S."/>
            <person name="Islam M.S."/>
            <person name="Emdad E.M."/>
            <person name="Islam M.M."/>
            <person name="Ahmed B."/>
            <person name="Halim A."/>
            <person name="Hossen Q.M.M."/>
            <person name="Hossain M.Z."/>
            <person name="Ahmed R."/>
            <person name="Khan M.M."/>
            <person name="Islam R."/>
            <person name="Rashid M.M."/>
            <person name="Khan S.A."/>
            <person name="Rahman M.S."/>
            <person name="Alam M."/>
        </authorList>
    </citation>
    <scope>NUCLEOTIDE SEQUENCE [LARGE SCALE GENOMIC DNA]</scope>
    <source>
        <strain evidence="4">cv. CVL-1</strain>
        <tissue evidence="3">Whole seedling</tissue>
    </source>
</reference>
<sequence>MAMTKSLFYLRFEEVPEEHEELLKLSLMTPYSSSFDYQETKQLMPCKPSSPKRWRFNDEDEETQGGLDLSLSIRPPWLPPQPPSQAVLLPASAPPHHQEAASVNRNNPLRLEVITDTATGPVSSYHQRPRARRNPFQAPKKGKSETVAPPYPWATTRRATVHSLEDLLSHGVFMISGDLECRECQEIVKIEYNLEEKFKEIADFIVKNKSGMHHRAPDVWMSPKLENCRNCGVDLKPVFNKKKDINWLFLLLGNMLGCCKLSELKYFCKHTKNHRTGAKDRVLYLTYLGLCKQLDPNGPFDF</sequence>
<evidence type="ECO:0000259" key="2">
    <source>
        <dbReference type="Pfam" id="PF23324"/>
    </source>
</evidence>
<dbReference type="InterPro" id="IPR055513">
    <property type="entry name" value="DUF7086"/>
</dbReference>
<dbReference type="AlphaFoldDB" id="A0A1R3HQL9"/>
<organism evidence="3 4">
    <name type="scientific">Corchorus capsularis</name>
    <name type="common">Jute</name>
    <dbReference type="NCBI Taxonomy" id="210143"/>
    <lineage>
        <taxon>Eukaryota</taxon>
        <taxon>Viridiplantae</taxon>
        <taxon>Streptophyta</taxon>
        <taxon>Embryophyta</taxon>
        <taxon>Tracheophyta</taxon>
        <taxon>Spermatophyta</taxon>
        <taxon>Magnoliopsida</taxon>
        <taxon>eudicotyledons</taxon>
        <taxon>Gunneridae</taxon>
        <taxon>Pentapetalae</taxon>
        <taxon>rosids</taxon>
        <taxon>malvids</taxon>
        <taxon>Malvales</taxon>
        <taxon>Malvaceae</taxon>
        <taxon>Grewioideae</taxon>
        <taxon>Apeibeae</taxon>
        <taxon>Corchorus</taxon>
    </lineage>
</organism>